<accession>A0A7Z2VRV8</accession>
<dbReference type="AlphaFoldDB" id="A0A7Z2VRV8"/>
<protein>
    <recommendedName>
        <fullName evidence="3">Phage tail assembly protein</fullName>
    </recommendedName>
</protein>
<dbReference type="Proteomes" id="UP000502248">
    <property type="component" value="Chromosome"/>
</dbReference>
<gene>
    <name evidence="1" type="ORF">HH215_35070</name>
</gene>
<reference evidence="1 2" key="1">
    <citation type="submission" date="2020-04" db="EMBL/GenBank/DDBJ databases">
        <title>Genome sequencing of novel species.</title>
        <authorList>
            <person name="Heo J."/>
            <person name="Kim S.-J."/>
            <person name="Kim J.-S."/>
            <person name="Hong S.-B."/>
            <person name="Kwon S.-W."/>
        </authorList>
    </citation>
    <scope>NUCLEOTIDE SEQUENCE [LARGE SCALE GENOMIC DNA]</scope>
    <source>
        <strain evidence="1 2">MFER-1</strain>
    </source>
</reference>
<evidence type="ECO:0000313" key="2">
    <source>
        <dbReference type="Proteomes" id="UP000502248"/>
    </source>
</evidence>
<sequence>MSNQPQILDLDKVISTKRIVKLAGKEIDVSKIPSRVTMELVEKSEELKAGGKQSFPLLLDMIVKVCRPSQPEITSDWLIDNTDFEQLMAIIEFVMAPVKARAEGNVKNEESPNQ</sequence>
<name>A0A7Z2VRV8_9BACL</name>
<evidence type="ECO:0000313" key="1">
    <source>
        <dbReference type="EMBL" id="QJD87902.1"/>
    </source>
</evidence>
<evidence type="ECO:0008006" key="3">
    <source>
        <dbReference type="Google" id="ProtNLM"/>
    </source>
</evidence>
<dbReference type="KEGG" id="cheb:HH215_35070"/>
<dbReference type="RefSeq" id="WP_169284144.1">
    <property type="nucleotide sequence ID" value="NZ_CP051680.1"/>
</dbReference>
<organism evidence="1 2">
    <name type="scientific">Cohnella herbarum</name>
    <dbReference type="NCBI Taxonomy" id="2728023"/>
    <lineage>
        <taxon>Bacteria</taxon>
        <taxon>Bacillati</taxon>
        <taxon>Bacillota</taxon>
        <taxon>Bacilli</taxon>
        <taxon>Bacillales</taxon>
        <taxon>Paenibacillaceae</taxon>
        <taxon>Cohnella</taxon>
    </lineage>
</organism>
<dbReference type="EMBL" id="CP051680">
    <property type="protein sequence ID" value="QJD87902.1"/>
    <property type="molecule type" value="Genomic_DNA"/>
</dbReference>
<keyword evidence="2" id="KW-1185">Reference proteome</keyword>
<proteinExistence type="predicted"/>